<keyword evidence="3 4" id="KW-0413">Isomerase</keyword>
<dbReference type="AlphaFoldDB" id="A0A813GHM4"/>
<evidence type="ECO:0000256" key="3">
    <source>
        <dbReference type="ARBA" id="ARBA00023235"/>
    </source>
</evidence>
<gene>
    <name evidence="7" type="ORF">PGLA1383_LOCUS43560</name>
    <name evidence="8" type="ORF">PGLA2088_LOCUS39154</name>
</gene>
<dbReference type="InterPro" id="IPR020095">
    <property type="entry name" value="PsdUridine_synth_TruA_C"/>
</dbReference>
<dbReference type="InterPro" id="IPR020103">
    <property type="entry name" value="PsdUridine_synth_cat_dom_sf"/>
</dbReference>
<evidence type="ECO:0000256" key="1">
    <source>
        <dbReference type="ARBA" id="ARBA00009375"/>
    </source>
</evidence>
<evidence type="ECO:0000313" key="7">
    <source>
        <dbReference type="EMBL" id="CAE8626654.1"/>
    </source>
</evidence>
<dbReference type="GO" id="GO:0031119">
    <property type="term" value="P:tRNA pseudouridine synthesis"/>
    <property type="evidence" value="ECO:0007669"/>
    <property type="project" value="TreeGrafter"/>
</dbReference>
<feature type="domain" description="Pseudouridine synthase I TruA alpha/beta" evidence="6">
    <location>
        <begin position="226"/>
        <end position="326"/>
    </location>
</feature>
<proteinExistence type="inferred from homology"/>
<comment type="catalytic activity">
    <reaction evidence="4">
        <text>uridine(38/39/40) in tRNA = pseudouridine(38/39/40) in tRNA</text>
        <dbReference type="Rhea" id="RHEA:22376"/>
        <dbReference type="Rhea" id="RHEA-COMP:10085"/>
        <dbReference type="Rhea" id="RHEA-COMP:10087"/>
        <dbReference type="ChEBI" id="CHEBI:65314"/>
        <dbReference type="ChEBI" id="CHEBI:65315"/>
        <dbReference type="EC" id="5.4.99.12"/>
    </reaction>
</comment>
<dbReference type="SUPFAM" id="SSF55120">
    <property type="entry name" value="Pseudouridine synthase"/>
    <property type="match status" value="1"/>
</dbReference>
<dbReference type="Proteomes" id="UP000654075">
    <property type="component" value="Unassembled WGS sequence"/>
</dbReference>
<dbReference type="GO" id="GO:0160147">
    <property type="term" value="F:tRNA pseudouridine(38-40) synthase activity"/>
    <property type="evidence" value="ECO:0007669"/>
    <property type="project" value="UniProtKB-EC"/>
</dbReference>
<dbReference type="InterPro" id="IPR020094">
    <property type="entry name" value="TruA/RsuA/RluB/E/F_N"/>
</dbReference>
<dbReference type="CDD" id="cd02570">
    <property type="entry name" value="PseudoU_synth_EcTruA"/>
    <property type="match status" value="1"/>
</dbReference>
<organism evidence="7 9">
    <name type="scientific">Polarella glacialis</name>
    <name type="common">Dinoflagellate</name>
    <dbReference type="NCBI Taxonomy" id="89957"/>
    <lineage>
        <taxon>Eukaryota</taxon>
        <taxon>Sar</taxon>
        <taxon>Alveolata</taxon>
        <taxon>Dinophyceae</taxon>
        <taxon>Suessiales</taxon>
        <taxon>Suessiaceae</taxon>
        <taxon>Polarella</taxon>
    </lineage>
</organism>
<dbReference type="HAMAP" id="MF_00171">
    <property type="entry name" value="TruA"/>
    <property type="match status" value="1"/>
</dbReference>
<dbReference type="Pfam" id="PF01416">
    <property type="entry name" value="PseudoU_synth_1"/>
    <property type="match status" value="1"/>
</dbReference>
<dbReference type="PANTHER" id="PTHR11142:SF0">
    <property type="entry name" value="TRNA PSEUDOURIDINE SYNTHASE-LIKE 1"/>
    <property type="match status" value="1"/>
</dbReference>
<protein>
    <recommendedName>
        <fullName evidence="4">tRNA pseudouridine synthase</fullName>
        <ecNumber evidence="4">5.4.99.12</ecNumber>
    </recommendedName>
</protein>
<feature type="region of interest" description="Disordered" evidence="5">
    <location>
        <begin position="337"/>
        <end position="360"/>
    </location>
</feature>
<dbReference type="Proteomes" id="UP000626109">
    <property type="component" value="Unassembled WGS sequence"/>
</dbReference>
<dbReference type="EMBL" id="CAJNNW010033015">
    <property type="protein sequence ID" value="CAE8716665.1"/>
    <property type="molecule type" value="Genomic_DNA"/>
</dbReference>
<dbReference type="OMA" id="ACFVGEH"/>
<evidence type="ECO:0000313" key="9">
    <source>
        <dbReference type="Proteomes" id="UP000654075"/>
    </source>
</evidence>
<evidence type="ECO:0000259" key="6">
    <source>
        <dbReference type="Pfam" id="PF01416"/>
    </source>
</evidence>
<evidence type="ECO:0000256" key="4">
    <source>
        <dbReference type="RuleBase" id="RU003792"/>
    </source>
</evidence>
<comment type="caution">
    <text evidence="7">The sequence shown here is derived from an EMBL/GenBank/DDBJ whole genome shotgun (WGS) entry which is preliminary data.</text>
</comment>
<feature type="region of interest" description="Disordered" evidence="5">
    <location>
        <begin position="47"/>
        <end position="67"/>
    </location>
</feature>
<dbReference type="OrthoDB" id="271910at2759"/>
<comment type="similarity">
    <text evidence="1 4">Belongs to the tRNA pseudouridine synthase TruA family.</text>
</comment>
<keyword evidence="2 4" id="KW-0819">tRNA processing</keyword>
<evidence type="ECO:0000256" key="2">
    <source>
        <dbReference type="ARBA" id="ARBA00022694"/>
    </source>
</evidence>
<keyword evidence="9" id="KW-1185">Reference proteome</keyword>
<dbReference type="InterPro" id="IPR001406">
    <property type="entry name" value="PsdUridine_synth_TruA"/>
</dbReference>
<dbReference type="Gene3D" id="3.30.70.660">
    <property type="entry name" value="Pseudouridine synthase I, catalytic domain, C-terminal subdomain"/>
    <property type="match status" value="1"/>
</dbReference>
<dbReference type="EC" id="5.4.99.12" evidence="4"/>
<name>A0A813GHM4_POLGL</name>
<dbReference type="PANTHER" id="PTHR11142">
    <property type="entry name" value="PSEUDOURIDYLATE SYNTHASE"/>
    <property type="match status" value="1"/>
</dbReference>
<dbReference type="InterPro" id="IPR020097">
    <property type="entry name" value="PsdUridine_synth_TruA_a/b_dom"/>
</dbReference>
<dbReference type="EMBL" id="CAJNNV010029004">
    <property type="protein sequence ID" value="CAE8626654.1"/>
    <property type="molecule type" value="Genomic_DNA"/>
</dbReference>
<dbReference type="Gene3D" id="3.30.70.580">
    <property type="entry name" value="Pseudouridine synthase I, catalytic domain, N-terminal subdomain"/>
    <property type="match status" value="1"/>
</dbReference>
<dbReference type="GO" id="GO:0003723">
    <property type="term" value="F:RNA binding"/>
    <property type="evidence" value="ECO:0007669"/>
    <property type="project" value="InterPro"/>
</dbReference>
<reference evidence="7" key="1">
    <citation type="submission" date="2021-02" db="EMBL/GenBank/DDBJ databases">
        <authorList>
            <person name="Dougan E. K."/>
            <person name="Rhodes N."/>
            <person name="Thang M."/>
            <person name="Chan C."/>
        </authorList>
    </citation>
    <scope>NUCLEOTIDE SEQUENCE</scope>
</reference>
<evidence type="ECO:0000256" key="5">
    <source>
        <dbReference type="SAM" id="MobiDB-lite"/>
    </source>
</evidence>
<sequence length="360" mass="38808">MQTAQKVPLQSRRWVRDWVPKTLAATCSCCGLAAWIGVAAVSSSSSSSFTQPVRRKGLTSPNSAGGSGVAAASAGQLDLWQLQLAYDGTDLAGWQKQSEGVRTVQGEVDKALTLVFRTEIRTIGASRTDSGVHARGQVCHFEAPELWAGGPGRLEAETALRRLRMTLPSSVLAVRLCRGPTGFHARLTAVGKRYSYRLAVTDAVSPFEARSCWRCGPLDLQRVQEAARQLDGKRMDYTAFTLGDVEPDYHGSVEKFVRITVRPDGPDRILVLVACDRFLYRMVRRIVGALVEVGKGRGEPSGIASLGRKVVPTAPPEGLSLDAVIYAPEWGAGLTAGPPDAGVPGLEAPDWPGWSDDWLR</sequence>
<evidence type="ECO:0000313" key="8">
    <source>
        <dbReference type="EMBL" id="CAE8716665.1"/>
    </source>
</evidence>
<accession>A0A813GHM4</accession>